<reference evidence="3 4" key="1">
    <citation type="submission" date="2011-11" db="EMBL/GenBank/DDBJ databases">
        <title>Complete sequence of Spirochaeta sp. grapes.</title>
        <authorList>
            <consortium name="US DOE Joint Genome Institute"/>
            <person name="Lucas S."/>
            <person name="Han J."/>
            <person name="Lapidus A."/>
            <person name="Cheng J.-F."/>
            <person name="Goodwin L."/>
            <person name="Pitluck S."/>
            <person name="Peters L."/>
            <person name="Ovchinnikova G."/>
            <person name="Munk A.C."/>
            <person name="Detter J.C."/>
            <person name="Han C."/>
            <person name="Tapia R."/>
            <person name="Land M."/>
            <person name="Hauser L."/>
            <person name="Kyrpides N."/>
            <person name="Ivanova N."/>
            <person name="Pagani I."/>
            <person name="Ritalahtilisa K."/>
            <person name="Loeffler F."/>
            <person name="Woyke T."/>
        </authorList>
    </citation>
    <scope>NUCLEOTIDE SEQUENCE [LARGE SCALE GENOMIC DNA]</scope>
    <source>
        <strain evidence="4">ATCC BAA-1885 / DSM 22778 / Grapes</strain>
    </source>
</reference>
<dbReference type="SUPFAM" id="SSF53474">
    <property type="entry name" value="alpha/beta-Hydrolases"/>
    <property type="match status" value="1"/>
</dbReference>
<dbReference type="Gene3D" id="3.40.50.1820">
    <property type="entry name" value="alpha/beta hydrolase"/>
    <property type="match status" value="1"/>
</dbReference>
<dbReference type="HOGENOM" id="CLU_012494_13_4_12"/>
<dbReference type="EMBL" id="CP003155">
    <property type="protein sequence ID" value="AEV28806.1"/>
    <property type="molecule type" value="Genomic_DNA"/>
</dbReference>
<dbReference type="RefSeq" id="WP_014269655.1">
    <property type="nucleotide sequence ID" value="NC_016633.1"/>
</dbReference>
<sequence length="292" mass="32272">MSATTDVAQSFLKLIKGKDLASRLYKNPPRGNGVMDARHFKSGFTLDTFEAQGKCVTTVSGKAPDGRHLLFFHGGSYVVEASAFHRRLIRALASKYPLTISFVDYPLAPESTWKATKAMVLETYREVVRRYPDHTFFLFGDSAGGGLALALLQALRDEKIVPFPKKTVLCSPWLDLALQNKQIADYDPIDPVLSVEGLRYAASLYSGGDDLSIPFLSPLFGTLDNLGEILLYAGTHEIFFPDCLLLQEKVGKAKDSSLSLVLGEGLMHDWVLFPSKEAKEVPAQIDEFLSYD</sequence>
<evidence type="ECO:0000313" key="3">
    <source>
        <dbReference type="EMBL" id="AEV28806.1"/>
    </source>
</evidence>
<feature type="domain" description="Alpha/beta hydrolase fold-3" evidence="2">
    <location>
        <begin position="69"/>
        <end position="271"/>
    </location>
</feature>
<dbReference type="STRING" id="158190.SpiGrapes_0981"/>
<dbReference type="PANTHER" id="PTHR48081:SF8">
    <property type="entry name" value="ALPHA_BETA HYDROLASE FOLD-3 DOMAIN-CONTAINING PROTEIN-RELATED"/>
    <property type="match status" value="1"/>
</dbReference>
<name>G8QRF3_SPHPG</name>
<keyword evidence="1" id="KW-0378">Hydrolase</keyword>
<dbReference type="InterPro" id="IPR013094">
    <property type="entry name" value="AB_hydrolase_3"/>
</dbReference>
<evidence type="ECO:0000259" key="2">
    <source>
        <dbReference type="Pfam" id="PF07859"/>
    </source>
</evidence>
<dbReference type="InterPro" id="IPR029058">
    <property type="entry name" value="AB_hydrolase_fold"/>
</dbReference>
<evidence type="ECO:0000313" key="4">
    <source>
        <dbReference type="Proteomes" id="UP000005632"/>
    </source>
</evidence>
<dbReference type="InterPro" id="IPR050300">
    <property type="entry name" value="GDXG_lipolytic_enzyme"/>
</dbReference>
<dbReference type="PANTHER" id="PTHR48081">
    <property type="entry name" value="AB HYDROLASE SUPERFAMILY PROTEIN C4A8.06C"/>
    <property type="match status" value="1"/>
</dbReference>
<dbReference type="AlphaFoldDB" id="G8QRF3"/>
<organism evidence="3 4">
    <name type="scientific">Sphaerochaeta pleomorpha (strain ATCC BAA-1885 / DSM 22778 / Grapes)</name>
    <dbReference type="NCBI Taxonomy" id="158190"/>
    <lineage>
        <taxon>Bacteria</taxon>
        <taxon>Pseudomonadati</taxon>
        <taxon>Spirochaetota</taxon>
        <taxon>Spirochaetia</taxon>
        <taxon>Spirochaetales</taxon>
        <taxon>Sphaerochaetaceae</taxon>
        <taxon>Sphaerochaeta</taxon>
    </lineage>
</organism>
<dbReference type="Proteomes" id="UP000005632">
    <property type="component" value="Chromosome"/>
</dbReference>
<keyword evidence="4" id="KW-1185">Reference proteome</keyword>
<dbReference type="KEGG" id="sgp:SpiGrapes_0981"/>
<accession>G8QRF3</accession>
<protein>
    <submittedName>
        <fullName evidence="3">Esterase/lipase</fullName>
    </submittedName>
</protein>
<dbReference type="OrthoDB" id="9815425at2"/>
<gene>
    <name evidence="3" type="ordered locus">SpiGrapes_0981</name>
</gene>
<dbReference type="eggNOG" id="COG0657">
    <property type="taxonomic scope" value="Bacteria"/>
</dbReference>
<dbReference type="Pfam" id="PF07859">
    <property type="entry name" value="Abhydrolase_3"/>
    <property type="match status" value="1"/>
</dbReference>
<proteinExistence type="predicted"/>
<evidence type="ECO:0000256" key="1">
    <source>
        <dbReference type="ARBA" id="ARBA00022801"/>
    </source>
</evidence>
<dbReference type="GO" id="GO:0016787">
    <property type="term" value="F:hydrolase activity"/>
    <property type="evidence" value="ECO:0007669"/>
    <property type="project" value="UniProtKB-KW"/>
</dbReference>